<accession>A0ABX1GNS9</accession>
<evidence type="ECO:0000259" key="1">
    <source>
        <dbReference type="Pfam" id="PF01740"/>
    </source>
</evidence>
<evidence type="ECO:0000313" key="3">
    <source>
        <dbReference type="Proteomes" id="UP000718451"/>
    </source>
</evidence>
<reference evidence="2 3" key="1">
    <citation type="submission" date="2020-04" db="EMBL/GenBank/DDBJ databases">
        <authorList>
            <person name="Yoon J."/>
        </authorList>
    </citation>
    <scope>NUCLEOTIDE SEQUENCE [LARGE SCALE GENOMIC DNA]</scope>
    <source>
        <strain evidence="2 3">DJ-13</strain>
    </source>
</reference>
<dbReference type="RefSeq" id="WP_168550952.1">
    <property type="nucleotide sequence ID" value="NZ_JAAWWL010000001.1"/>
</dbReference>
<name>A0ABX1GNS9_9FLAO</name>
<evidence type="ECO:0000313" key="2">
    <source>
        <dbReference type="EMBL" id="NKI30715.1"/>
    </source>
</evidence>
<dbReference type="EMBL" id="JAAWWL010000001">
    <property type="protein sequence ID" value="NKI30715.1"/>
    <property type="molecule type" value="Genomic_DNA"/>
</dbReference>
<comment type="caution">
    <text evidence="2">The sequence shown here is derived from an EMBL/GenBank/DDBJ whole genome shotgun (WGS) entry which is preliminary data.</text>
</comment>
<dbReference type="Gene3D" id="3.30.750.24">
    <property type="entry name" value="STAS domain"/>
    <property type="match status" value="1"/>
</dbReference>
<dbReference type="InterPro" id="IPR002645">
    <property type="entry name" value="STAS_dom"/>
</dbReference>
<protein>
    <recommendedName>
        <fullName evidence="1">STAS domain-containing protein</fullName>
    </recommendedName>
</protein>
<feature type="domain" description="STAS" evidence="1">
    <location>
        <begin position="5"/>
        <end position="74"/>
    </location>
</feature>
<keyword evidence="3" id="KW-1185">Reference proteome</keyword>
<dbReference type="InterPro" id="IPR036513">
    <property type="entry name" value="STAS_dom_sf"/>
</dbReference>
<dbReference type="Proteomes" id="UP000718451">
    <property type="component" value="Unassembled WGS sequence"/>
</dbReference>
<dbReference type="Pfam" id="PF01740">
    <property type="entry name" value="STAS"/>
    <property type="match status" value="1"/>
</dbReference>
<organism evidence="2 3">
    <name type="scientific">Croceivirga thetidis</name>
    <dbReference type="NCBI Taxonomy" id="2721623"/>
    <lineage>
        <taxon>Bacteria</taxon>
        <taxon>Pseudomonadati</taxon>
        <taxon>Bacteroidota</taxon>
        <taxon>Flavobacteriia</taxon>
        <taxon>Flavobacteriales</taxon>
        <taxon>Flavobacteriaceae</taxon>
        <taxon>Croceivirga</taxon>
    </lineage>
</organism>
<dbReference type="SUPFAM" id="SSF52091">
    <property type="entry name" value="SpoIIaa-like"/>
    <property type="match status" value="1"/>
</dbReference>
<proteinExistence type="predicted"/>
<sequence length="91" mass="10606">MALHITERNNIIHLKGNLTTSNIRSLSSYLMHLYETRAKVSIDLNRVDEISKEVARELFRLKKNAEAVNRKLVFFYNETSELVEDQLIVNS</sequence>
<gene>
    <name evidence="2" type="ORF">HCU67_02080</name>
</gene>